<evidence type="ECO:0000259" key="12">
    <source>
        <dbReference type="PROSITE" id="PS52015"/>
    </source>
</evidence>
<evidence type="ECO:0000256" key="8">
    <source>
        <dbReference type="ARBA" id="ARBA00022989"/>
    </source>
</evidence>
<dbReference type="GO" id="GO:0098797">
    <property type="term" value="C:plasma membrane protein complex"/>
    <property type="evidence" value="ECO:0007669"/>
    <property type="project" value="TreeGrafter"/>
</dbReference>
<protein>
    <submittedName>
        <fullName evidence="13">Energry transducer TonB</fullName>
    </submittedName>
</protein>
<dbReference type="InterPro" id="IPR051045">
    <property type="entry name" value="TonB-dependent_transducer"/>
</dbReference>
<gene>
    <name evidence="13" type="ORF">C9I47_1682</name>
</gene>
<dbReference type="SUPFAM" id="SSF74653">
    <property type="entry name" value="TolA/TonB C-terminal domain"/>
    <property type="match status" value="1"/>
</dbReference>
<proteinExistence type="inferred from homology"/>
<dbReference type="Gene3D" id="3.30.1150.10">
    <property type="match status" value="1"/>
</dbReference>
<evidence type="ECO:0000256" key="7">
    <source>
        <dbReference type="ARBA" id="ARBA00022927"/>
    </source>
</evidence>
<dbReference type="KEGG" id="lmb:C9I47_1682"/>
<dbReference type="PROSITE" id="PS52015">
    <property type="entry name" value="TONB_CTD"/>
    <property type="match status" value="1"/>
</dbReference>
<comment type="subcellular location">
    <subcellularLocation>
        <location evidence="1">Cell inner membrane</location>
        <topology evidence="1">Single-pass membrane protein</topology>
        <orientation evidence="1">Periplasmic side</orientation>
    </subcellularLocation>
</comment>
<evidence type="ECO:0000256" key="2">
    <source>
        <dbReference type="ARBA" id="ARBA00006555"/>
    </source>
</evidence>
<evidence type="ECO:0000256" key="9">
    <source>
        <dbReference type="ARBA" id="ARBA00023136"/>
    </source>
</evidence>
<comment type="similarity">
    <text evidence="2">Belongs to the TonB family.</text>
</comment>
<dbReference type="PANTHER" id="PTHR33446:SF2">
    <property type="entry name" value="PROTEIN TONB"/>
    <property type="match status" value="1"/>
</dbReference>
<evidence type="ECO:0000256" key="3">
    <source>
        <dbReference type="ARBA" id="ARBA00022448"/>
    </source>
</evidence>
<reference evidence="13 14" key="1">
    <citation type="submission" date="2018-05" db="EMBL/GenBank/DDBJ databases">
        <title>The complete genome of Lysobacter maris HZ9B, a marine bacterium antagonistic against terrestrial plant pathogens.</title>
        <authorList>
            <person name="Zhang X.-Q."/>
        </authorList>
    </citation>
    <scope>NUCLEOTIDE SEQUENCE [LARGE SCALE GENOMIC DNA]</scope>
    <source>
        <strain evidence="13 14">HZ9B</strain>
    </source>
</reference>
<organism evidence="13 14">
    <name type="scientific">Marilutibacter maris</name>
    <dbReference type="NCBI Taxonomy" id="1605891"/>
    <lineage>
        <taxon>Bacteria</taxon>
        <taxon>Pseudomonadati</taxon>
        <taxon>Pseudomonadota</taxon>
        <taxon>Gammaproteobacteria</taxon>
        <taxon>Lysobacterales</taxon>
        <taxon>Lysobacteraceae</taxon>
        <taxon>Marilutibacter</taxon>
    </lineage>
</organism>
<dbReference type="InterPro" id="IPR006260">
    <property type="entry name" value="TonB/TolA_C"/>
</dbReference>
<feature type="transmembrane region" description="Helical" evidence="11">
    <location>
        <begin position="31"/>
        <end position="52"/>
    </location>
</feature>
<name>A0A2U9T822_9GAMM</name>
<dbReference type="InterPro" id="IPR037682">
    <property type="entry name" value="TonB_C"/>
</dbReference>
<keyword evidence="3" id="KW-0813">Transport</keyword>
<evidence type="ECO:0000256" key="6">
    <source>
        <dbReference type="ARBA" id="ARBA00022692"/>
    </source>
</evidence>
<dbReference type="NCBIfam" id="TIGR01352">
    <property type="entry name" value="tonB_Cterm"/>
    <property type="match status" value="1"/>
</dbReference>
<keyword evidence="8 11" id="KW-1133">Transmembrane helix</keyword>
<feature type="domain" description="TonB C-terminal" evidence="12">
    <location>
        <begin position="141"/>
        <end position="230"/>
    </location>
</feature>
<evidence type="ECO:0000256" key="10">
    <source>
        <dbReference type="SAM" id="MobiDB-lite"/>
    </source>
</evidence>
<sequence>MTTSPNPPSPEPSEPGSRRFDLSSWLPSRRMLLWALAAAFVFGLLLFLLVLLRGRDDDFYRAGDDEAPPTAAMPQYAPLPAPVGAADDNASGMGDAPAPVDDDGDRPRLVETAPPPTPPGPAVPTPDPQAPPPADATPAQFSDPMPLAGQTPAPRYPAASLRRGETGTVIVRATVGVDGTPRRIDVARSSGSRRLDRAAEAAVRRWRFQPALRDGQPVEADVNVPVEFRR</sequence>
<evidence type="ECO:0000256" key="11">
    <source>
        <dbReference type="SAM" id="Phobius"/>
    </source>
</evidence>
<accession>A0A2U9T822</accession>
<dbReference type="GO" id="GO:0055085">
    <property type="term" value="P:transmembrane transport"/>
    <property type="evidence" value="ECO:0007669"/>
    <property type="project" value="InterPro"/>
</dbReference>
<dbReference type="Proteomes" id="UP000249447">
    <property type="component" value="Chromosome"/>
</dbReference>
<evidence type="ECO:0000313" key="14">
    <source>
        <dbReference type="Proteomes" id="UP000249447"/>
    </source>
</evidence>
<feature type="compositionally biased region" description="Pro residues" evidence="10">
    <location>
        <begin position="113"/>
        <end position="135"/>
    </location>
</feature>
<keyword evidence="9 11" id="KW-0472">Membrane</keyword>
<evidence type="ECO:0000256" key="5">
    <source>
        <dbReference type="ARBA" id="ARBA00022519"/>
    </source>
</evidence>
<evidence type="ECO:0000256" key="1">
    <source>
        <dbReference type="ARBA" id="ARBA00004383"/>
    </source>
</evidence>
<feature type="region of interest" description="Disordered" evidence="10">
    <location>
        <begin position="63"/>
        <end position="161"/>
    </location>
</feature>
<dbReference type="AlphaFoldDB" id="A0A2U9T822"/>
<dbReference type="GO" id="GO:0031992">
    <property type="term" value="F:energy transducer activity"/>
    <property type="evidence" value="ECO:0007669"/>
    <property type="project" value="TreeGrafter"/>
</dbReference>
<keyword evidence="5" id="KW-0997">Cell inner membrane</keyword>
<dbReference type="EMBL" id="CP029843">
    <property type="protein sequence ID" value="AWV07377.1"/>
    <property type="molecule type" value="Genomic_DNA"/>
</dbReference>
<dbReference type="Pfam" id="PF03544">
    <property type="entry name" value="TonB_C"/>
    <property type="match status" value="1"/>
</dbReference>
<dbReference type="PANTHER" id="PTHR33446">
    <property type="entry name" value="PROTEIN TONB-RELATED"/>
    <property type="match status" value="1"/>
</dbReference>
<dbReference type="RefSeq" id="WP_223250076.1">
    <property type="nucleotide sequence ID" value="NZ_CP029843.1"/>
</dbReference>
<evidence type="ECO:0000313" key="13">
    <source>
        <dbReference type="EMBL" id="AWV07377.1"/>
    </source>
</evidence>
<keyword evidence="14" id="KW-1185">Reference proteome</keyword>
<keyword evidence="4" id="KW-1003">Cell membrane</keyword>
<evidence type="ECO:0000256" key="4">
    <source>
        <dbReference type="ARBA" id="ARBA00022475"/>
    </source>
</evidence>
<dbReference type="GO" id="GO:0015031">
    <property type="term" value="P:protein transport"/>
    <property type="evidence" value="ECO:0007669"/>
    <property type="project" value="UniProtKB-KW"/>
</dbReference>
<keyword evidence="7" id="KW-0653">Protein transport</keyword>
<keyword evidence="6 11" id="KW-0812">Transmembrane</keyword>